<accession>A0ABN5AYM2</accession>
<dbReference type="InterPro" id="IPR053182">
    <property type="entry name" value="YobU-like_regulator"/>
</dbReference>
<evidence type="ECO:0000313" key="1">
    <source>
        <dbReference type="EMBL" id="ASG68951.1"/>
    </source>
</evidence>
<dbReference type="Gene3D" id="3.20.80.10">
    <property type="entry name" value="Regulatory factor, effector binding domain"/>
    <property type="match status" value="1"/>
</dbReference>
<dbReference type="Proteomes" id="UP000249910">
    <property type="component" value="Chromosome"/>
</dbReference>
<dbReference type="EMBL" id="CP022132">
    <property type="protein sequence ID" value="ASG68951.1"/>
    <property type="molecule type" value="Genomic_DNA"/>
</dbReference>
<organism evidence="1 2">
    <name type="scientific">Francisella halioticida</name>
    <dbReference type="NCBI Taxonomy" id="549298"/>
    <lineage>
        <taxon>Bacteria</taxon>
        <taxon>Pseudomonadati</taxon>
        <taxon>Pseudomonadota</taxon>
        <taxon>Gammaproteobacteria</taxon>
        <taxon>Thiotrichales</taxon>
        <taxon>Francisellaceae</taxon>
        <taxon>Francisella</taxon>
    </lineage>
</organism>
<proteinExistence type="predicted"/>
<dbReference type="PANTHER" id="PTHR36444">
    <property type="entry name" value="TRANSCRIPTIONAL REGULATOR PROTEIN YOBU-RELATED"/>
    <property type="match status" value="1"/>
</dbReference>
<protein>
    <submittedName>
        <fullName evidence="1">AraC family transcriptional regulator</fullName>
    </submittedName>
</protein>
<dbReference type="PANTHER" id="PTHR36444:SF2">
    <property type="entry name" value="TRANSCRIPTIONAL REGULATOR PROTEIN YOBU-RELATED"/>
    <property type="match status" value="1"/>
</dbReference>
<sequence>MRIVGVSTKVSNDRDDLLEQAWELFFNSEVLEYLNGQNLSQDIISVYYEYEGDHTAPYTLLIGYEVNNSFETPIGLDSVILEKNHKIFRVEGDLPDAAIEKWREIWSDNSKKRVYKADFDRYNPIEDFVEINVEYSSY</sequence>
<dbReference type="InterPro" id="IPR011256">
    <property type="entry name" value="Reg_factor_effector_dom_sf"/>
</dbReference>
<reference evidence="1 2" key="1">
    <citation type="submission" date="2017-06" db="EMBL/GenBank/DDBJ databases">
        <title>Complete genome of Francisella halioticida.</title>
        <authorList>
            <person name="Sjodin A."/>
        </authorList>
    </citation>
    <scope>NUCLEOTIDE SEQUENCE [LARGE SCALE GENOMIC DNA]</scope>
    <source>
        <strain evidence="1 2">DSM 23729</strain>
    </source>
</reference>
<name>A0ABN5AYM2_9GAMM</name>
<dbReference type="RefSeq" id="WP_088773400.1">
    <property type="nucleotide sequence ID" value="NZ_AP023082.1"/>
</dbReference>
<keyword evidence="2" id="KW-1185">Reference proteome</keyword>
<gene>
    <name evidence="1" type="ORF">CDV26_11685</name>
</gene>
<evidence type="ECO:0000313" key="2">
    <source>
        <dbReference type="Proteomes" id="UP000249910"/>
    </source>
</evidence>